<evidence type="ECO:0000313" key="1">
    <source>
        <dbReference type="EMBL" id="PPQ93871.1"/>
    </source>
</evidence>
<sequence length="155" mass="18069">MPRTRDLLLPPILQVLEEGHFQRVYTEGISSVITWINFDQLDRTKYKIQSKRPQTPLSYLMTLKTINTQKTIDLRDAEPAQEGIEHFSYIVAPNQDNYDSRTVFDEARSFTSRGFRSERERHGGFQGKITSLARKFIPSRKSNAFPHGWDQQYSS</sequence>
<organism evidence="1 2">
    <name type="scientific">Psilocybe cyanescens</name>
    <dbReference type="NCBI Taxonomy" id="93625"/>
    <lineage>
        <taxon>Eukaryota</taxon>
        <taxon>Fungi</taxon>
        <taxon>Dikarya</taxon>
        <taxon>Basidiomycota</taxon>
        <taxon>Agaricomycotina</taxon>
        <taxon>Agaricomycetes</taxon>
        <taxon>Agaricomycetidae</taxon>
        <taxon>Agaricales</taxon>
        <taxon>Agaricineae</taxon>
        <taxon>Strophariaceae</taxon>
        <taxon>Psilocybe</taxon>
    </lineage>
</organism>
<evidence type="ECO:0000313" key="2">
    <source>
        <dbReference type="Proteomes" id="UP000283269"/>
    </source>
</evidence>
<keyword evidence="2" id="KW-1185">Reference proteome</keyword>
<accession>A0A409XT38</accession>
<dbReference type="Proteomes" id="UP000283269">
    <property type="component" value="Unassembled WGS sequence"/>
</dbReference>
<gene>
    <name evidence="1" type="ORF">CVT25_013580</name>
</gene>
<name>A0A409XT38_PSICY</name>
<proteinExistence type="predicted"/>
<protein>
    <submittedName>
        <fullName evidence="1">Uncharacterized protein</fullName>
    </submittedName>
</protein>
<comment type="caution">
    <text evidence="1">The sequence shown here is derived from an EMBL/GenBank/DDBJ whole genome shotgun (WGS) entry which is preliminary data.</text>
</comment>
<dbReference type="AlphaFoldDB" id="A0A409XT38"/>
<dbReference type="InParanoid" id="A0A409XT38"/>
<reference evidence="1 2" key="1">
    <citation type="journal article" date="2018" name="Evol. Lett.">
        <title>Horizontal gene cluster transfer increased hallucinogenic mushroom diversity.</title>
        <authorList>
            <person name="Reynolds H.T."/>
            <person name="Vijayakumar V."/>
            <person name="Gluck-Thaler E."/>
            <person name="Korotkin H.B."/>
            <person name="Matheny P.B."/>
            <person name="Slot J.C."/>
        </authorList>
    </citation>
    <scope>NUCLEOTIDE SEQUENCE [LARGE SCALE GENOMIC DNA]</scope>
    <source>
        <strain evidence="1 2">2631</strain>
    </source>
</reference>
<dbReference type="EMBL" id="NHYD01000598">
    <property type="protein sequence ID" value="PPQ93871.1"/>
    <property type="molecule type" value="Genomic_DNA"/>
</dbReference>